<feature type="domain" description="FecR protein" evidence="2">
    <location>
        <begin position="104"/>
        <end position="198"/>
    </location>
</feature>
<gene>
    <name evidence="4" type="ORF">QNI22_10115</name>
</gene>
<protein>
    <submittedName>
        <fullName evidence="4">FecR domain-containing protein</fullName>
    </submittedName>
</protein>
<feature type="transmembrane region" description="Helical" evidence="1">
    <location>
        <begin position="71"/>
        <end position="93"/>
    </location>
</feature>
<keyword evidence="1" id="KW-1133">Transmembrane helix</keyword>
<dbReference type="InterPro" id="IPR012373">
    <property type="entry name" value="Ferrdict_sens_TM"/>
</dbReference>
<sequence length="318" mass="36235">MDDKVFKELVKKFQAGECTEKEIELLHHWLDILEADSRLTDPDTEELELLKEQSLANILPHTRQEIPTHKLWPVVGKIAAAFILVSSVALYLFQQYGSAKTVIVATGNQQIKKIQLPDGSQIWLYAGTTLEYNEPFVQKERVVRLKGQAFFDVKRDTLHPFVVNTFGIITTVLGTSFNITAYPQNTSVQVAVVSGKVKVGNTHKAFALLTPSDRIIVQKSNHTSQLDHIDPLAIKRWTSGEIFLRNASLKEVLQTLEQYYGVNFKTHFNTNEGNFTLKLNQKLSLDQALDIIQLVSYQPKIRFEIKEKTIHVYRTKTK</sequence>
<evidence type="ECO:0000313" key="4">
    <source>
        <dbReference type="EMBL" id="MDJ1501005.1"/>
    </source>
</evidence>
<evidence type="ECO:0000259" key="2">
    <source>
        <dbReference type="Pfam" id="PF04773"/>
    </source>
</evidence>
<dbReference type="PANTHER" id="PTHR30273">
    <property type="entry name" value="PERIPLASMIC SIGNAL SENSOR AND SIGMA FACTOR ACTIVATOR FECR-RELATED"/>
    <property type="match status" value="1"/>
</dbReference>
<accession>A0AAE3R0R1</accession>
<evidence type="ECO:0000256" key="1">
    <source>
        <dbReference type="SAM" id="Phobius"/>
    </source>
</evidence>
<evidence type="ECO:0000259" key="3">
    <source>
        <dbReference type="Pfam" id="PF16344"/>
    </source>
</evidence>
<feature type="domain" description="Protein FecR C-terminal" evidence="3">
    <location>
        <begin position="242"/>
        <end position="312"/>
    </location>
</feature>
<dbReference type="InterPro" id="IPR006860">
    <property type="entry name" value="FecR"/>
</dbReference>
<proteinExistence type="predicted"/>
<keyword evidence="1" id="KW-0472">Membrane</keyword>
<dbReference type="EMBL" id="JASJOU010000002">
    <property type="protein sequence ID" value="MDJ1501005.1"/>
    <property type="molecule type" value="Genomic_DNA"/>
</dbReference>
<dbReference type="Pfam" id="PF16344">
    <property type="entry name" value="FecR_C"/>
    <property type="match status" value="1"/>
</dbReference>
<dbReference type="Proteomes" id="UP001232063">
    <property type="component" value="Unassembled WGS sequence"/>
</dbReference>
<dbReference type="PIRSF" id="PIRSF018266">
    <property type="entry name" value="FecR"/>
    <property type="match status" value="1"/>
</dbReference>
<evidence type="ECO:0000313" key="5">
    <source>
        <dbReference type="Proteomes" id="UP001232063"/>
    </source>
</evidence>
<reference evidence="4" key="1">
    <citation type="submission" date="2023-05" db="EMBL/GenBank/DDBJ databases">
        <authorList>
            <person name="Zhang X."/>
        </authorList>
    </citation>
    <scope>NUCLEOTIDE SEQUENCE</scope>
    <source>
        <strain evidence="4">BD1B2-1</strain>
    </source>
</reference>
<dbReference type="PANTHER" id="PTHR30273:SF2">
    <property type="entry name" value="PROTEIN FECR"/>
    <property type="match status" value="1"/>
</dbReference>
<dbReference type="Gene3D" id="2.60.120.1440">
    <property type="match status" value="1"/>
</dbReference>
<dbReference type="Pfam" id="PF04773">
    <property type="entry name" value="FecR"/>
    <property type="match status" value="1"/>
</dbReference>
<keyword evidence="1" id="KW-0812">Transmembrane</keyword>
<organism evidence="4 5">
    <name type="scientific">Xanthocytophaga agilis</name>
    <dbReference type="NCBI Taxonomy" id="3048010"/>
    <lineage>
        <taxon>Bacteria</taxon>
        <taxon>Pseudomonadati</taxon>
        <taxon>Bacteroidota</taxon>
        <taxon>Cytophagia</taxon>
        <taxon>Cytophagales</taxon>
        <taxon>Rhodocytophagaceae</taxon>
        <taxon>Xanthocytophaga</taxon>
    </lineage>
</organism>
<dbReference type="AlphaFoldDB" id="A0AAE3R0R1"/>
<dbReference type="RefSeq" id="WP_314510499.1">
    <property type="nucleotide sequence ID" value="NZ_JASJOU010000002.1"/>
</dbReference>
<name>A0AAE3R0R1_9BACT</name>
<dbReference type="GO" id="GO:0016989">
    <property type="term" value="F:sigma factor antagonist activity"/>
    <property type="evidence" value="ECO:0007669"/>
    <property type="project" value="TreeGrafter"/>
</dbReference>
<dbReference type="Gene3D" id="3.55.50.30">
    <property type="match status" value="1"/>
</dbReference>
<keyword evidence="5" id="KW-1185">Reference proteome</keyword>
<dbReference type="InterPro" id="IPR032508">
    <property type="entry name" value="FecR_C"/>
</dbReference>
<comment type="caution">
    <text evidence="4">The sequence shown here is derived from an EMBL/GenBank/DDBJ whole genome shotgun (WGS) entry which is preliminary data.</text>
</comment>